<name>A0A3E0TR60_9GAMM</name>
<evidence type="ECO:0000256" key="2">
    <source>
        <dbReference type="ARBA" id="ARBA00007898"/>
    </source>
</evidence>
<dbReference type="EMBL" id="QUOU01000001">
    <property type="protein sequence ID" value="REL27096.1"/>
    <property type="molecule type" value="Genomic_DNA"/>
</dbReference>
<dbReference type="GO" id="GO:0017001">
    <property type="term" value="P:antibiotic catabolic process"/>
    <property type="evidence" value="ECO:0007669"/>
    <property type="project" value="InterPro"/>
</dbReference>
<evidence type="ECO:0000256" key="9">
    <source>
        <dbReference type="SAM" id="MobiDB-lite"/>
    </source>
</evidence>
<feature type="domain" description="Penicillin-binding protein transpeptidase" evidence="11">
    <location>
        <begin position="46"/>
        <end position="293"/>
    </location>
</feature>
<dbReference type="InterPro" id="IPR012338">
    <property type="entry name" value="Beta-lactam/transpept-like"/>
</dbReference>
<evidence type="ECO:0000256" key="5">
    <source>
        <dbReference type="ARBA" id="ARBA00022801"/>
    </source>
</evidence>
<dbReference type="OrthoDB" id="9762883at2"/>
<dbReference type="Pfam" id="PF00905">
    <property type="entry name" value="Transpeptidase"/>
    <property type="match status" value="1"/>
</dbReference>
<feature type="region of interest" description="Disordered" evidence="9">
    <location>
        <begin position="44"/>
        <end position="63"/>
    </location>
</feature>
<dbReference type="RefSeq" id="WP_116008184.1">
    <property type="nucleotide sequence ID" value="NZ_QUOU01000001.1"/>
</dbReference>
<evidence type="ECO:0000256" key="7">
    <source>
        <dbReference type="PIRSR" id="PIRSR602137-50"/>
    </source>
</evidence>
<evidence type="ECO:0000256" key="10">
    <source>
        <dbReference type="SAM" id="SignalP"/>
    </source>
</evidence>
<evidence type="ECO:0000256" key="8">
    <source>
        <dbReference type="RuleBase" id="RU361140"/>
    </source>
</evidence>
<accession>A0A3E0TR60</accession>
<evidence type="ECO:0000256" key="6">
    <source>
        <dbReference type="ARBA" id="ARBA00023251"/>
    </source>
</evidence>
<evidence type="ECO:0000256" key="3">
    <source>
        <dbReference type="ARBA" id="ARBA00012865"/>
    </source>
</evidence>
<dbReference type="InterPro" id="IPR001460">
    <property type="entry name" value="PCN-bd_Tpept"/>
</dbReference>
<sequence length="306" mass="33678">MNLGSIKALRRITALALATATLVAYPLPSVAAVVDAAPQSAQASSALSQEKSQNKSQDKSPQVLPCEQANSQCAFVLLTADGDLKVHNKQWANTRFSPFSTFKIPNSLIALDLGIVSDLSQTMSADTKTYAPEGWWPSSWTAGEHTLRSAYQVSNVPIYRAIATQVGAERMQGYLNNFDYGNRDISAGIDVFWLGVSLQISPIEQAQFLQRLYSKQLPLKTSTYALLKPLMLNHDTPDYKIYGKTGAGTFSPTKAQGWFVGVVEENGKYHYFAAHGQSTTLKHIAKHRKDIARAYLAHYQLPHTIQ</sequence>
<feature type="chain" id="PRO_5017570365" description="Beta-lactamase" evidence="10">
    <location>
        <begin position="32"/>
        <end position="306"/>
    </location>
</feature>
<reference evidence="12 13" key="1">
    <citation type="submission" date="2018-08" db="EMBL/GenBank/DDBJ databases">
        <title>Thalassotalea euphylliae genome.</title>
        <authorList>
            <person name="Summers S."/>
            <person name="Rice S.A."/>
            <person name="Freckelton M.L."/>
            <person name="Nedved B.T."/>
            <person name="Hadfield M.G."/>
        </authorList>
    </citation>
    <scope>NUCLEOTIDE SEQUENCE [LARGE SCALE GENOMIC DNA]</scope>
    <source>
        <strain evidence="12 13">H1</strain>
    </source>
</reference>
<evidence type="ECO:0000256" key="1">
    <source>
        <dbReference type="ARBA" id="ARBA00001526"/>
    </source>
</evidence>
<keyword evidence="5 8" id="KW-0378">Hydrolase</keyword>
<evidence type="ECO:0000259" key="11">
    <source>
        <dbReference type="Pfam" id="PF00905"/>
    </source>
</evidence>
<feature type="modified residue" description="N6-carboxylysine" evidence="7">
    <location>
        <position position="103"/>
    </location>
</feature>
<gene>
    <name evidence="12" type="ORF">DXX93_11320</name>
</gene>
<dbReference type="EC" id="3.5.2.6" evidence="3 8"/>
<organism evidence="12 13">
    <name type="scientific">Thalassotalea euphylliae</name>
    <dbReference type="NCBI Taxonomy" id="1655234"/>
    <lineage>
        <taxon>Bacteria</taxon>
        <taxon>Pseudomonadati</taxon>
        <taxon>Pseudomonadota</taxon>
        <taxon>Gammaproteobacteria</taxon>
        <taxon>Alteromonadales</taxon>
        <taxon>Colwelliaceae</taxon>
        <taxon>Thalassotalea</taxon>
    </lineage>
</organism>
<feature type="active site" description="Acyl-ester intermediate" evidence="7">
    <location>
        <position position="100"/>
    </location>
</feature>
<dbReference type="Proteomes" id="UP000256478">
    <property type="component" value="Unassembled WGS sequence"/>
</dbReference>
<evidence type="ECO:0000313" key="12">
    <source>
        <dbReference type="EMBL" id="REL27096.1"/>
    </source>
</evidence>
<dbReference type="GO" id="GO:0046677">
    <property type="term" value="P:response to antibiotic"/>
    <property type="evidence" value="ECO:0007669"/>
    <property type="project" value="UniProtKB-UniRule"/>
</dbReference>
<dbReference type="PROSITE" id="PS00337">
    <property type="entry name" value="BETA_LACTAMASE_D"/>
    <property type="match status" value="1"/>
</dbReference>
<proteinExistence type="inferred from homology"/>
<keyword evidence="4 10" id="KW-0732">Signal</keyword>
<dbReference type="GO" id="GO:0008800">
    <property type="term" value="F:beta-lactamase activity"/>
    <property type="evidence" value="ECO:0007669"/>
    <property type="project" value="UniProtKB-UniRule"/>
</dbReference>
<protein>
    <recommendedName>
        <fullName evidence="3 8">Beta-lactamase</fullName>
        <ecNumber evidence="3 8">3.5.2.6</ecNumber>
    </recommendedName>
</protein>
<dbReference type="SUPFAM" id="SSF56601">
    <property type="entry name" value="beta-lactamase/transpeptidase-like"/>
    <property type="match status" value="1"/>
</dbReference>
<dbReference type="Gene3D" id="3.40.710.10">
    <property type="entry name" value="DD-peptidase/beta-lactamase superfamily"/>
    <property type="match status" value="1"/>
</dbReference>
<comment type="caution">
    <text evidence="12">The sequence shown here is derived from an EMBL/GenBank/DDBJ whole genome shotgun (WGS) entry which is preliminary data.</text>
</comment>
<evidence type="ECO:0000256" key="4">
    <source>
        <dbReference type="ARBA" id="ARBA00022729"/>
    </source>
</evidence>
<dbReference type="GO" id="GO:0008658">
    <property type="term" value="F:penicillin binding"/>
    <property type="evidence" value="ECO:0007669"/>
    <property type="project" value="InterPro"/>
</dbReference>
<evidence type="ECO:0000313" key="13">
    <source>
        <dbReference type="Proteomes" id="UP000256478"/>
    </source>
</evidence>
<keyword evidence="6 8" id="KW-0046">Antibiotic resistance</keyword>
<comment type="catalytic activity">
    <reaction evidence="1 8">
        <text>a beta-lactam + H2O = a substituted beta-amino acid</text>
        <dbReference type="Rhea" id="RHEA:20401"/>
        <dbReference type="ChEBI" id="CHEBI:15377"/>
        <dbReference type="ChEBI" id="CHEBI:35627"/>
        <dbReference type="ChEBI" id="CHEBI:140347"/>
        <dbReference type="EC" id="3.5.2.6"/>
    </reaction>
</comment>
<feature type="signal peptide" evidence="10">
    <location>
        <begin position="1"/>
        <end position="31"/>
    </location>
</feature>
<dbReference type="InterPro" id="IPR002137">
    <property type="entry name" value="Beta-lactam_class-D_AS"/>
</dbReference>
<dbReference type="AlphaFoldDB" id="A0A3E0TR60"/>
<comment type="similarity">
    <text evidence="2 8">Belongs to the class-D beta-lactamase family.</text>
</comment>